<evidence type="ECO:0000259" key="3">
    <source>
        <dbReference type="Pfam" id="PF20152"/>
    </source>
</evidence>
<evidence type="ECO:0000313" key="5">
    <source>
        <dbReference type="Proteomes" id="UP001221142"/>
    </source>
</evidence>
<keyword evidence="2" id="KW-0472">Membrane</keyword>
<feature type="transmembrane region" description="Helical" evidence="2">
    <location>
        <begin position="144"/>
        <end position="164"/>
    </location>
</feature>
<evidence type="ECO:0000256" key="1">
    <source>
        <dbReference type="SAM" id="MobiDB-lite"/>
    </source>
</evidence>
<dbReference type="EMBL" id="JARKIF010000035">
    <property type="protein sequence ID" value="KAJ7610515.1"/>
    <property type="molecule type" value="Genomic_DNA"/>
</dbReference>
<feature type="transmembrane region" description="Helical" evidence="2">
    <location>
        <begin position="115"/>
        <end position="138"/>
    </location>
</feature>
<proteinExistence type="predicted"/>
<dbReference type="PANTHER" id="PTHR40465:SF1">
    <property type="entry name" value="DUF6534 DOMAIN-CONTAINING PROTEIN"/>
    <property type="match status" value="1"/>
</dbReference>
<feature type="transmembrane region" description="Helical" evidence="2">
    <location>
        <begin position="70"/>
        <end position="94"/>
    </location>
</feature>
<dbReference type="PANTHER" id="PTHR40465">
    <property type="entry name" value="CHROMOSOME 1, WHOLE GENOME SHOTGUN SEQUENCE"/>
    <property type="match status" value="1"/>
</dbReference>
<protein>
    <recommendedName>
        <fullName evidence="3">DUF6534 domain-containing protein</fullName>
    </recommendedName>
</protein>
<comment type="caution">
    <text evidence="4">The sequence shown here is derived from an EMBL/GenBank/DDBJ whole genome shotgun (WGS) entry which is preliminary data.</text>
</comment>
<reference evidence="4" key="1">
    <citation type="submission" date="2023-03" db="EMBL/GenBank/DDBJ databases">
        <title>Massive genome expansion in bonnet fungi (Mycena s.s.) driven by repeated elements and novel gene families across ecological guilds.</title>
        <authorList>
            <consortium name="Lawrence Berkeley National Laboratory"/>
            <person name="Harder C.B."/>
            <person name="Miyauchi S."/>
            <person name="Viragh M."/>
            <person name="Kuo A."/>
            <person name="Thoen E."/>
            <person name="Andreopoulos B."/>
            <person name="Lu D."/>
            <person name="Skrede I."/>
            <person name="Drula E."/>
            <person name="Henrissat B."/>
            <person name="Morin E."/>
            <person name="Kohler A."/>
            <person name="Barry K."/>
            <person name="LaButti K."/>
            <person name="Morin E."/>
            <person name="Salamov A."/>
            <person name="Lipzen A."/>
            <person name="Mereny Z."/>
            <person name="Hegedus B."/>
            <person name="Baldrian P."/>
            <person name="Stursova M."/>
            <person name="Weitz H."/>
            <person name="Taylor A."/>
            <person name="Grigoriev I.V."/>
            <person name="Nagy L.G."/>
            <person name="Martin F."/>
            <person name="Kauserud H."/>
        </authorList>
    </citation>
    <scope>NUCLEOTIDE SEQUENCE</scope>
    <source>
        <strain evidence="4">9284</strain>
    </source>
</reference>
<dbReference type="AlphaFoldDB" id="A0AAD7B4N1"/>
<dbReference type="Proteomes" id="UP001221142">
    <property type="component" value="Unassembled WGS sequence"/>
</dbReference>
<keyword evidence="2" id="KW-0812">Transmembrane</keyword>
<sequence>MLYDWLVINYGNPASFQVGILLTNLIILIVEFDGNWILCSVIILLSLFFFAAVVRMFQLQELALFYKFQWISSAGLACASMADVLIAVSLCWYLMKTRTGLQTKTDSIVTRLILYAINTGLLTSVVVLMDMICFLTMPDNLIHLSFNIMVGKLYSNSLLATLNFRNSVRKRNKDGITTFSFSNRIHVHEETIITRDGVSVSVPASEFRPMDIPAPDQATIDTDDTDPSVQDEKVGNRGFHFDSSV</sequence>
<keyword evidence="2" id="KW-1133">Transmembrane helix</keyword>
<evidence type="ECO:0000256" key="2">
    <source>
        <dbReference type="SAM" id="Phobius"/>
    </source>
</evidence>
<feature type="domain" description="DUF6534" evidence="3">
    <location>
        <begin position="80"/>
        <end position="167"/>
    </location>
</feature>
<feature type="region of interest" description="Disordered" evidence="1">
    <location>
        <begin position="210"/>
        <end position="245"/>
    </location>
</feature>
<dbReference type="InterPro" id="IPR045339">
    <property type="entry name" value="DUF6534"/>
</dbReference>
<organism evidence="4 5">
    <name type="scientific">Roridomyces roridus</name>
    <dbReference type="NCBI Taxonomy" id="1738132"/>
    <lineage>
        <taxon>Eukaryota</taxon>
        <taxon>Fungi</taxon>
        <taxon>Dikarya</taxon>
        <taxon>Basidiomycota</taxon>
        <taxon>Agaricomycotina</taxon>
        <taxon>Agaricomycetes</taxon>
        <taxon>Agaricomycetidae</taxon>
        <taxon>Agaricales</taxon>
        <taxon>Marasmiineae</taxon>
        <taxon>Mycenaceae</taxon>
        <taxon>Roridomyces</taxon>
    </lineage>
</organism>
<gene>
    <name evidence="4" type="ORF">FB45DRAFT_942621</name>
</gene>
<keyword evidence="5" id="KW-1185">Reference proteome</keyword>
<dbReference type="Pfam" id="PF20152">
    <property type="entry name" value="DUF6534"/>
    <property type="match status" value="1"/>
</dbReference>
<feature type="transmembrane region" description="Helical" evidence="2">
    <location>
        <begin position="37"/>
        <end position="58"/>
    </location>
</feature>
<name>A0AAD7B4N1_9AGAR</name>
<accession>A0AAD7B4N1</accession>
<feature type="transmembrane region" description="Helical" evidence="2">
    <location>
        <begin position="12"/>
        <end position="30"/>
    </location>
</feature>
<evidence type="ECO:0000313" key="4">
    <source>
        <dbReference type="EMBL" id="KAJ7610515.1"/>
    </source>
</evidence>